<comment type="catalytic activity">
    <reaction evidence="13">
        <text>(6R)-5,10-methylene-5,6,7,8-tetrahydrofolate + NADP(+) = (6R)-5,10-methenyltetrahydrofolate + NADPH</text>
        <dbReference type="Rhea" id="RHEA:22812"/>
        <dbReference type="ChEBI" id="CHEBI:15636"/>
        <dbReference type="ChEBI" id="CHEBI:57455"/>
        <dbReference type="ChEBI" id="CHEBI:57783"/>
        <dbReference type="ChEBI" id="CHEBI:58349"/>
        <dbReference type="EC" id="1.5.1.5"/>
    </reaction>
</comment>
<keyword evidence="19" id="KW-1185">Reference proteome</keyword>
<evidence type="ECO:0000256" key="4">
    <source>
        <dbReference type="ARBA" id="ARBA00022563"/>
    </source>
</evidence>
<reference evidence="18" key="1">
    <citation type="submission" date="2020-12" db="EMBL/GenBank/DDBJ databases">
        <authorList>
            <person name="Iha C."/>
        </authorList>
    </citation>
    <scope>NUCLEOTIDE SEQUENCE</scope>
</reference>
<dbReference type="GO" id="GO:0016787">
    <property type="term" value="F:hydrolase activity"/>
    <property type="evidence" value="ECO:0007669"/>
    <property type="project" value="UniProtKB-ARBA"/>
</dbReference>
<dbReference type="EMBL" id="CAJHUC010001939">
    <property type="protein sequence ID" value="CAD7702764.1"/>
    <property type="molecule type" value="Genomic_DNA"/>
</dbReference>
<dbReference type="SUPFAM" id="SSF52540">
    <property type="entry name" value="P-loop containing nucleoside triphosphate hydrolases"/>
    <property type="match status" value="1"/>
</dbReference>
<dbReference type="Pfam" id="PF01268">
    <property type="entry name" value="FTHFS"/>
    <property type="match status" value="1"/>
</dbReference>
<dbReference type="InterPro" id="IPR020628">
    <property type="entry name" value="Formate_THF_ligase_CS"/>
</dbReference>
<keyword evidence="4" id="KW-0554">One-carbon metabolism</keyword>
<dbReference type="GO" id="GO:0005524">
    <property type="term" value="F:ATP binding"/>
    <property type="evidence" value="ECO:0007669"/>
    <property type="project" value="UniProtKB-KW"/>
</dbReference>
<evidence type="ECO:0000256" key="16">
    <source>
        <dbReference type="ARBA" id="ARBA00083647"/>
    </source>
</evidence>
<dbReference type="Gene3D" id="3.40.50.300">
    <property type="entry name" value="P-loop containing nucleotide triphosphate hydrolases"/>
    <property type="match status" value="2"/>
</dbReference>
<comment type="catalytic activity">
    <reaction evidence="12">
        <text>(6S)-5,6,7,8-tetrahydrofolate + formate + ATP = (6R)-10-formyltetrahydrofolate + ADP + phosphate</text>
        <dbReference type="Rhea" id="RHEA:20221"/>
        <dbReference type="ChEBI" id="CHEBI:15740"/>
        <dbReference type="ChEBI" id="CHEBI:30616"/>
        <dbReference type="ChEBI" id="CHEBI:43474"/>
        <dbReference type="ChEBI" id="CHEBI:57453"/>
        <dbReference type="ChEBI" id="CHEBI:195366"/>
        <dbReference type="ChEBI" id="CHEBI:456216"/>
        <dbReference type="EC" id="6.3.4.3"/>
    </reaction>
</comment>
<feature type="region of interest" description="Disordered" evidence="17">
    <location>
        <begin position="633"/>
        <end position="656"/>
    </location>
</feature>
<evidence type="ECO:0000256" key="11">
    <source>
        <dbReference type="ARBA" id="ARBA00023167"/>
    </source>
</evidence>
<dbReference type="HAMAP" id="MF_01543">
    <property type="entry name" value="FTHFS"/>
    <property type="match status" value="1"/>
</dbReference>
<dbReference type="GO" id="GO:0004329">
    <property type="term" value="F:formate-tetrahydrofolate ligase activity"/>
    <property type="evidence" value="ECO:0007669"/>
    <property type="project" value="UniProtKB-EC"/>
</dbReference>
<dbReference type="CDD" id="cd00477">
    <property type="entry name" value="FTHFS"/>
    <property type="match status" value="1"/>
</dbReference>
<evidence type="ECO:0000256" key="13">
    <source>
        <dbReference type="ARBA" id="ARBA00052194"/>
    </source>
</evidence>
<keyword evidence="11" id="KW-0486">Methionine biosynthesis</keyword>
<evidence type="ECO:0000256" key="17">
    <source>
        <dbReference type="SAM" id="MobiDB-lite"/>
    </source>
</evidence>
<dbReference type="Gene3D" id="1.10.8.770">
    <property type="match status" value="1"/>
</dbReference>
<dbReference type="GO" id="GO:0009086">
    <property type="term" value="P:methionine biosynthetic process"/>
    <property type="evidence" value="ECO:0007669"/>
    <property type="project" value="UniProtKB-KW"/>
</dbReference>
<organism evidence="18 19">
    <name type="scientific">Ostreobium quekettii</name>
    <dbReference type="NCBI Taxonomy" id="121088"/>
    <lineage>
        <taxon>Eukaryota</taxon>
        <taxon>Viridiplantae</taxon>
        <taxon>Chlorophyta</taxon>
        <taxon>core chlorophytes</taxon>
        <taxon>Ulvophyceae</taxon>
        <taxon>TCBD clade</taxon>
        <taxon>Bryopsidales</taxon>
        <taxon>Ostreobineae</taxon>
        <taxon>Ostreobiaceae</taxon>
        <taxon>Ostreobium</taxon>
    </lineage>
</organism>
<dbReference type="GO" id="GO:0004488">
    <property type="term" value="F:methylenetetrahydrofolate dehydrogenase (NADP+) activity"/>
    <property type="evidence" value="ECO:0007669"/>
    <property type="project" value="UniProtKB-EC"/>
</dbReference>
<comment type="subunit">
    <text evidence="2">Homodimer.</text>
</comment>
<dbReference type="GO" id="GO:0005829">
    <property type="term" value="C:cytosol"/>
    <property type="evidence" value="ECO:0007669"/>
    <property type="project" value="UniProtKB-ARBA"/>
</dbReference>
<dbReference type="FunFam" id="1.10.8.770:FF:000001">
    <property type="entry name" value="Methylenetetrahydrofolate dehydrogenase (NADP+ dependent) 1 like"/>
    <property type="match status" value="1"/>
</dbReference>
<accession>A0A8S1J5Z7</accession>
<evidence type="ECO:0000256" key="6">
    <source>
        <dbReference type="ARBA" id="ARBA00022605"/>
    </source>
</evidence>
<gene>
    <name evidence="18" type="ORF">OSTQU699_LOCUS8121</name>
</gene>
<dbReference type="FunFam" id="3.40.50.300:FF:000245">
    <property type="entry name" value="C-1-tetrahydrofolate synthase, cytoplasmic"/>
    <property type="match status" value="1"/>
</dbReference>
<dbReference type="EC" id="6.3.4.3" evidence="3"/>
<evidence type="ECO:0000313" key="19">
    <source>
        <dbReference type="Proteomes" id="UP000708148"/>
    </source>
</evidence>
<protein>
    <recommendedName>
        <fullName evidence="15">Formate--tetrahydrofolate ligase</fullName>
        <ecNumber evidence="3">6.3.4.3</ecNumber>
    </recommendedName>
    <alternativeName>
        <fullName evidence="16">10-formyletrahydrofolate synthetase</fullName>
    </alternativeName>
</protein>
<evidence type="ECO:0000256" key="9">
    <source>
        <dbReference type="ARBA" id="ARBA00022840"/>
    </source>
</evidence>
<evidence type="ECO:0000256" key="15">
    <source>
        <dbReference type="ARBA" id="ARBA00070564"/>
    </source>
</evidence>
<evidence type="ECO:0000256" key="10">
    <source>
        <dbReference type="ARBA" id="ARBA00023102"/>
    </source>
</evidence>
<sequence length="1286" mass="136922">MESKEVGERNQPPEALRRQSQRGIRETGRRLIDNYFKAVRLCACSADPGTLQATVAAIGKIDVLKCKPEFQHWAHSVWSQIVHTAATIACSSVSRGPQGPQAADQLLAALLEDGLVSRQLVGPSVVAVMDGHMSQFGAEKVLSVAAEWFDQADGAGPPPPVRALKHIITACHSIGDSDLLMGSWDMLVGPAVKSLGWIPRSVSSAFLVAAFDFDARGDRRVAITEVVQHGRHTIKALAALAAAGNDVLDGPLLVAEDLIRMVRKAQKKDDVDLLLNSALGCRRGQTLRQTAGLRPETDVQELLWKGQLPMVPWTTRFGTPVLEASIAAYMRLGSEHVAHEMATAVTNSKRSVRPLMEYASAMASAGNLQAVARVVEHLKRKGRVLNTRSALQLITAMSMTPFKSSDGHVGPSAVKTWLSLVKVSPTAWESVFQAMVRAGDRGELVMSYLPVALNEPCSVAGLVRGRGPARKAAARVKIIMSALKAIGAIDGLNGQQRLLLFKKAWLIGRKRLGPSIDATTLDRIMASAIWATMQGPQAASDVLSGHATQLILVCLRLGLVPSDKTERALLQLCKMAEEESGGALKCFSGRLLDTMGIRAQEVFDMAERDAAGSSSAIPASDIRDGCGLLEAPVNQQPSGGAKARASIGGRDPNSGTGMAPARQFPVPADIDIAQTADLTDIAQIADALGLLPSEFQTHGPTKAKVKLDVLKRLEGAPNGKYVVVAGITPTPLGEGKSTTTVGLCQALGAELNKKVVTCVRQPSQGPTFGIKGGAAGGGYSQVVPMEEMNLHLTGDIHAVTAANNLVAAAIDTRIFHEATQKDEALFNRLCPANAEGKRRFAPVMLKRLAKLGIEKTDPEELSADERRKFARLDIDPGTITWRRVMDTNDRFLRKITIGQGPTEKGLMRETGFDIAVASEIMAVLALAGDLADMRERLGRMVVGRDKAGNPLTTDDLGVGGAITVLMKDAIMPTLLQTLEATPVLVHAGPFANIAHGNSSVIADRLALKLVGSDGYCVTEAGFGADIGMEKFMNIKCRSSGLSPDCAVIVATVRALKMHGGGPPVVAGKALDDVYKTENVELVRAGCCNLAAHIAHAKKYGIPVVIAINRFATDTDQELETVKAEALQSGADFATVCEHHAKGGEGAVDLGNAVMEACSRDSSFKFLYDIDLSMKAKIETIAREVYHAGSVEYLPEAEQQLLQYEAMGYGHLPICMAKTQYSFSADPSVKGSPSGFVIPIREVRASAGAGFLYPLVGDMNTMPGLPTRPCYYEIDIDPSTGAVLGLS</sequence>
<comment type="pathway">
    <text evidence="1">One-carbon metabolism; tetrahydrofolate interconversion.</text>
</comment>
<evidence type="ECO:0000256" key="7">
    <source>
        <dbReference type="ARBA" id="ARBA00022741"/>
    </source>
</evidence>
<dbReference type="OrthoDB" id="5126881at2759"/>
<comment type="caution">
    <text evidence="18">The sequence shown here is derived from an EMBL/GenBank/DDBJ whole genome shotgun (WGS) entry which is preliminary data.</text>
</comment>
<feature type="region of interest" description="Disordered" evidence="17">
    <location>
        <begin position="1"/>
        <end position="23"/>
    </location>
</feature>
<dbReference type="GO" id="GO:0006164">
    <property type="term" value="P:purine nucleotide biosynthetic process"/>
    <property type="evidence" value="ECO:0007669"/>
    <property type="project" value="UniProtKB-KW"/>
</dbReference>
<dbReference type="GO" id="GO:0046655">
    <property type="term" value="P:folic acid metabolic process"/>
    <property type="evidence" value="ECO:0007669"/>
    <property type="project" value="UniProtKB-ARBA"/>
</dbReference>
<dbReference type="GO" id="GO:0035999">
    <property type="term" value="P:tetrahydrofolate interconversion"/>
    <property type="evidence" value="ECO:0007669"/>
    <property type="project" value="UniProtKB-ARBA"/>
</dbReference>
<evidence type="ECO:0000256" key="14">
    <source>
        <dbReference type="ARBA" id="ARBA00061363"/>
    </source>
</evidence>
<dbReference type="PROSITE" id="PS00721">
    <property type="entry name" value="FTHFS_1"/>
    <property type="match status" value="1"/>
</dbReference>
<dbReference type="InterPro" id="IPR000559">
    <property type="entry name" value="Formate_THF_ligase"/>
</dbReference>
<proteinExistence type="inferred from homology"/>
<keyword evidence="7" id="KW-0547">Nucleotide-binding</keyword>
<evidence type="ECO:0000256" key="5">
    <source>
        <dbReference type="ARBA" id="ARBA00022598"/>
    </source>
</evidence>
<evidence type="ECO:0000256" key="8">
    <source>
        <dbReference type="ARBA" id="ARBA00022755"/>
    </source>
</evidence>
<dbReference type="GO" id="GO:0009257">
    <property type="term" value="P:10-formyltetrahydrofolate biosynthetic process"/>
    <property type="evidence" value="ECO:0007669"/>
    <property type="project" value="UniProtKB-ARBA"/>
</dbReference>
<dbReference type="PROSITE" id="PS00722">
    <property type="entry name" value="FTHFS_2"/>
    <property type="match status" value="1"/>
</dbReference>
<comment type="similarity">
    <text evidence="14">Belongs to the formate--tetrahydrofolate ligase family.</text>
</comment>
<keyword evidence="6" id="KW-0028">Amino-acid biosynthesis</keyword>
<keyword evidence="10" id="KW-0368">Histidine biosynthesis</keyword>
<keyword evidence="9" id="KW-0067">ATP-binding</keyword>
<evidence type="ECO:0000313" key="18">
    <source>
        <dbReference type="EMBL" id="CAD7702764.1"/>
    </source>
</evidence>
<evidence type="ECO:0000256" key="12">
    <source>
        <dbReference type="ARBA" id="ARBA00049033"/>
    </source>
</evidence>
<name>A0A8S1J5Z7_9CHLO</name>
<evidence type="ECO:0000256" key="3">
    <source>
        <dbReference type="ARBA" id="ARBA00012295"/>
    </source>
</evidence>
<keyword evidence="8" id="KW-0658">Purine biosynthesis</keyword>
<dbReference type="GO" id="GO:0000105">
    <property type="term" value="P:L-histidine biosynthetic process"/>
    <property type="evidence" value="ECO:0007669"/>
    <property type="project" value="UniProtKB-KW"/>
</dbReference>
<dbReference type="Gene3D" id="3.10.410.10">
    <property type="entry name" value="Formyltetrahydrofolate synthetase, domain 3"/>
    <property type="match status" value="1"/>
</dbReference>
<dbReference type="InterPro" id="IPR027417">
    <property type="entry name" value="P-loop_NTPase"/>
</dbReference>
<evidence type="ECO:0000256" key="2">
    <source>
        <dbReference type="ARBA" id="ARBA00011738"/>
    </source>
</evidence>
<keyword evidence="5" id="KW-0436">Ligase</keyword>
<dbReference type="FunFam" id="3.10.410.10:FF:000001">
    <property type="entry name" value="Putative formate--tetrahydrofolate ligase"/>
    <property type="match status" value="1"/>
</dbReference>
<evidence type="ECO:0000256" key="1">
    <source>
        <dbReference type="ARBA" id="ARBA00004777"/>
    </source>
</evidence>
<dbReference type="Proteomes" id="UP000708148">
    <property type="component" value="Unassembled WGS sequence"/>
</dbReference>
<dbReference type="FunFam" id="3.40.50.300:FF:001522">
    <property type="entry name" value="Probable MIS1-C1-tetrahydrofolate synthase, mitochondrial"/>
    <property type="match status" value="1"/>
</dbReference>